<dbReference type="GO" id="GO:0016020">
    <property type="term" value="C:membrane"/>
    <property type="evidence" value="ECO:0007669"/>
    <property type="project" value="UniProtKB-SubCell"/>
</dbReference>
<evidence type="ECO:0000256" key="11">
    <source>
        <dbReference type="ARBA" id="ARBA00023303"/>
    </source>
</evidence>
<evidence type="ECO:0000256" key="13">
    <source>
        <dbReference type="SAM" id="Phobius"/>
    </source>
</evidence>
<evidence type="ECO:0000256" key="4">
    <source>
        <dbReference type="ARBA" id="ARBA00022538"/>
    </source>
</evidence>
<reference evidence="14 15" key="1">
    <citation type="submission" date="2019-01" db="EMBL/GenBank/DDBJ databases">
        <title>Weissella sp. nov., a novel lactic acid bacterium isolated from animal feces.</title>
        <authorList>
            <person name="Wang L.-T."/>
        </authorList>
    </citation>
    <scope>NUCLEOTIDE SEQUENCE [LARGE SCALE GENOMIC DNA]</scope>
    <source>
        <strain evidence="14 15">8H-2</strain>
    </source>
</reference>
<keyword evidence="15" id="KW-1185">Reference proteome</keyword>
<gene>
    <name evidence="14" type="ORF">ESZ50_08700</name>
</gene>
<evidence type="ECO:0000256" key="3">
    <source>
        <dbReference type="ARBA" id="ARBA00022448"/>
    </source>
</evidence>
<keyword evidence="11" id="KW-0407">Ion channel</keyword>
<dbReference type="GO" id="GO:0015252">
    <property type="term" value="F:proton channel activity"/>
    <property type="evidence" value="ECO:0007669"/>
    <property type="project" value="InterPro"/>
</dbReference>
<comment type="similarity">
    <text evidence="2">Belongs to the TMEM175 family.</text>
</comment>
<evidence type="ECO:0000256" key="2">
    <source>
        <dbReference type="ARBA" id="ARBA00006920"/>
    </source>
</evidence>
<proteinExistence type="inferred from homology"/>
<evidence type="ECO:0000256" key="7">
    <source>
        <dbReference type="ARBA" id="ARBA00022958"/>
    </source>
</evidence>
<comment type="caution">
    <text evidence="14">The sequence shown here is derived from an EMBL/GenBank/DDBJ whole genome shotgun (WGS) entry which is preliminary data.</text>
</comment>
<dbReference type="EMBL" id="SDGZ01000020">
    <property type="protein sequence ID" value="TYC48430.1"/>
    <property type="molecule type" value="Genomic_DNA"/>
</dbReference>
<keyword evidence="10 13" id="KW-0472">Membrane</keyword>
<keyword evidence="8 13" id="KW-1133">Transmembrane helix</keyword>
<keyword evidence="9" id="KW-0406">Ion transport</keyword>
<feature type="transmembrane region" description="Helical" evidence="13">
    <location>
        <begin position="106"/>
        <end position="127"/>
    </location>
</feature>
<feature type="transmembrane region" description="Helical" evidence="13">
    <location>
        <begin position="40"/>
        <end position="60"/>
    </location>
</feature>
<dbReference type="InterPro" id="IPR010617">
    <property type="entry name" value="TMEM175-like"/>
</dbReference>
<protein>
    <submittedName>
        <fullName evidence="14">DUF1211 domain-containing protein</fullName>
    </submittedName>
</protein>
<evidence type="ECO:0000313" key="15">
    <source>
        <dbReference type="Proteomes" id="UP000371977"/>
    </source>
</evidence>
<dbReference type="Proteomes" id="UP000371977">
    <property type="component" value="Unassembled WGS sequence"/>
</dbReference>
<keyword evidence="7" id="KW-0630">Potassium</keyword>
<dbReference type="AlphaFoldDB" id="A0A6C2C379"/>
<feature type="transmembrane region" description="Helical" evidence="13">
    <location>
        <begin position="80"/>
        <end position="99"/>
    </location>
</feature>
<keyword evidence="6" id="KW-0631">Potassium channel</keyword>
<evidence type="ECO:0000256" key="5">
    <source>
        <dbReference type="ARBA" id="ARBA00022692"/>
    </source>
</evidence>
<dbReference type="Pfam" id="PF06736">
    <property type="entry name" value="TMEM175"/>
    <property type="match status" value="1"/>
</dbReference>
<evidence type="ECO:0000256" key="9">
    <source>
        <dbReference type="ARBA" id="ARBA00023065"/>
    </source>
</evidence>
<evidence type="ECO:0000256" key="6">
    <source>
        <dbReference type="ARBA" id="ARBA00022826"/>
    </source>
</evidence>
<evidence type="ECO:0000313" key="14">
    <source>
        <dbReference type="EMBL" id="TYC48430.1"/>
    </source>
</evidence>
<evidence type="ECO:0000256" key="10">
    <source>
        <dbReference type="ARBA" id="ARBA00023136"/>
    </source>
</evidence>
<keyword evidence="4" id="KW-0633">Potassium transport</keyword>
<feature type="transmembrane region" description="Helical" evidence="13">
    <location>
        <begin position="12"/>
        <end position="28"/>
    </location>
</feature>
<dbReference type="RefSeq" id="WP_148623176.1">
    <property type="nucleotide sequence ID" value="NZ_SDGZ01000020.1"/>
</dbReference>
<keyword evidence="3" id="KW-0813">Transport</keyword>
<sequence length="198" mass="22847">MNKHRVETFTDAIIAIITTIMILEFKVPDTFKLHAIIEELPALFAYGSSFFFILVAWYNHHYLFSLANRISKRIYWINNLWIFTMSLLPVATAWVGRYINKPAPELFYFFIFFIWSITFLLLAKAIANELSKVDLNAAQKIIAMPAVSFLNSKLLTVLTFCTLVITSFFPLFLIIMTVGELIYMAVRTPADGDQLDRQ</sequence>
<name>A0A6C2C379_9LACO</name>
<organism evidence="14 15">
    <name type="scientific">Weissella muntiaci</name>
    <dbReference type="NCBI Taxonomy" id="2508881"/>
    <lineage>
        <taxon>Bacteria</taxon>
        <taxon>Bacillati</taxon>
        <taxon>Bacillota</taxon>
        <taxon>Bacilli</taxon>
        <taxon>Lactobacillales</taxon>
        <taxon>Lactobacillaceae</taxon>
        <taxon>Weissella</taxon>
    </lineage>
</organism>
<evidence type="ECO:0000256" key="8">
    <source>
        <dbReference type="ARBA" id="ARBA00022989"/>
    </source>
</evidence>
<dbReference type="GO" id="GO:0005267">
    <property type="term" value="F:potassium channel activity"/>
    <property type="evidence" value="ECO:0007669"/>
    <property type="project" value="UniProtKB-KW"/>
</dbReference>
<accession>A0A6C2C379</accession>
<feature type="transmembrane region" description="Helical" evidence="13">
    <location>
        <begin position="154"/>
        <end position="178"/>
    </location>
</feature>
<evidence type="ECO:0000256" key="1">
    <source>
        <dbReference type="ARBA" id="ARBA00004141"/>
    </source>
</evidence>
<evidence type="ECO:0000256" key="12">
    <source>
        <dbReference type="ARBA" id="ARBA00034430"/>
    </source>
</evidence>
<comment type="catalytic activity">
    <reaction evidence="12">
        <text>K(+)(in) = K(+)(out)</text>
        <dbReference type="Rhea" id="RHEA:29463"/>
        <dbReference type="ChEBI" id="CHEBI:29103"/>
    </reaction>
</comment>
<dbReference type="OrthoDB" id="7626281at2"/>
<keyword evidence="5 13" id="KW-0812">Transmembrane</keyword>
<comment type="subcellular location">
    <subcellularLocation>
        <location evidence="1">Membrane</location>
        <topology evidence="1">Multi-pass membrane protein</topology>
    </subcellularLocation>
</comment>